<dbReference type="CDD" id="cd06142">
    <property type="entry name" value="RNaseD_exo"/>
    <property type="match status" value="1"/>
</dbReference>
<dbReference type="Gene3D" id="3.30.420.10">
    <property type="entry name" value="Ribonuclease H-like superfamily/Ribonuclease H"/>
    <property type="match status" value="1"/>
</dbReference>
<dbReference type="InterPro" id="IPR012337">
    <property type="entry name" value="RNaseH-like_sf"/>
</dbReference>
<proteinExistence type="predicted"/>
<dbReference type="PANTHER" id="PTHR47649:SF1">
    <property type="entry name" value="RIBONUCLEASE D"/>
    <property type="match status" value="1"/>
</dbReference>
<evidence type="ECO:0000313" key="4">
    <source>
        <dbReference type="Proteomes" id="UP000636793"/>
    </source>
</evidence>
<dbReference type="InterPro" id="IPR002562">
    <property type="entry name" value="3'-5'_exonuclease_dom"/>
</dbReference>
<dbReference type="SUPFAM" id="SSF53098">
    <property type="entry name" value="Ribonuclease H-like"/>
    <property type="match status" value="1"/>
</dbReference>
<dbReference type="InterPro" id="IPR036397">
    <property type="entry name" value="RNaseH_sf"/>
</dbReference>
<evidence type="ECO:0000259" key="2">
    <source>
        <dbReference type="PROSITE" id="PS50967"/>
    </source>
</evidence>
<evidence type="ECO:0000313" key="3">
    <source>
        <dbReference type="EMBL" id="GGB21234.1"/>
    </source>
</evidence>
<feature type="region of interest" description="Disordered" evidence="1">
    <location>
        <begin position="235"/>
        <end position="254"/>
    </location>
</feature>
<dbReference type="GO" id="GO:0000166">
    <property type="term" value="F:nucleotide binding"/>
    <property type="evidence" value="ECO:0007669"/>
    <property type="project" value="InterPro"/>
</dbReference>
<comment type="caution">
    <text evidence="3">The sequence shown here is derived from an EMBL/GenBank/DDBJ whole genome shotgun (WGS) entry which is preliminary data.</text>
</comment>
<keyword evidence="4" id="KW-1185">Reference proteome</keyword>
<keyword evidence="3" id="KW-0378">Hydrolase</keyword>
<dbReference type="Proteomes" id="UP000636793">
    <property type="component" value="Unassembled WGS sequence"/>
</dbReference>
<dbReference type="GO" id="GO:0006139">
    <property type="term" value="P:nucleobase-containing compound metabolic process"/>
    <property type="evidence" value="ECO:0007669"/>
    <property type="project" value="InterPro"/>
</dbReference>
<dbReference type="PROSITE" id="PS50967">
    <property type="entry name" value="HRDC"/>
    <property type="match status" value="1"/>
</dbReference>
<dbReference type="GO" id="GO:0003676">
    <property type="term" value="F:nucleic acid binding"/>
    <property type="evidence" value="ECO:0007669"/>
    <property type="project" value="InterPro"/>
</dbReference>
<dbReference type="InterPro" id="IPR044876">
    <property type="entry name" value="HRDC_dom_sf"/>
</dbReference>
<dbReference type="PANTHER" id="PTHR47649">
    <property type="entry name" value="RIBONUCLEASE D"/>
    <property type="match status" value="1"/>
</dbReference>
<dbReference type="Pfam" id="PF01612">
    <property type="entry name" value="DNA_pol_A_exo1"/>
    <property type="match status" value="1"/>
</dbReference>
<dbReference type="Pfam" id="PF00570">
    <property type="entry name" value="HRDC"/>
    <property type="match status" value="1"/>
</dbReference>
<organism evidence="3 4">
    <name type="scientific">Flexivirga endophytica</name>
    <dbReference type="NCBI Taxonomy" id="1849103"/>
    <lineage>
        <taxon>Bacteria</taxon>
        <taxon>Bacillati</taxon>
        <taxon>Actinomycetota</taxon>
        <taxon>Actinomycetes</taxon>
        <taxon>Micrococcales</taxon>
        <taxon>Dermacoccaceae</taxon>
        <taxon>Flexivirga</taxon>
    </lineage>
</organism>
<keyword evidence="3" id="KW-0540">Nuclease</keyword>
<evidence type="ECO:0000256" key="1">
    <source>
        <dbReference type="SAM" id="MobiDB-lite"/>
    </source>
</evidence>
<gene>
    <name evidence="3" type="ORF">GCM10011492_08950</name>
</gene>
<dbReference type="InterPro" id="IPR010997">
    <property type="entry name" value="HRDC-like_sf"/>
</dbReference>
<dbReference type="InterPro" id="IPR051086">
    <property type="entry name" value="RNase_D-like"/>
</dbReference>
<dbReference type="InterPro" id="IPR041605">
    <property type="entry name" value="Exo_C"/>
</dbReference>
<dbReference type="SUPFAM" id="SSF47819">
    <property type="entry name" value="HRDC-like"/>
    <property type="match status" value="1"/>
</dbReference>
<dbReference type="Gene3D" id="1.10.150.80">
    <property type="entry name" value="HRDC domain"/>
    <property type="match status" value="2"/>
</dbReference>
<dbReference type="InterPro" id="IPR002121">
    <property type="entry name" value="HRDC_dom"/>
</dbReference>
<reference evidence="3" key="1">
    <citation type="journal article" date="2014" name="Int. J. Syst. Evol. Microbiol.">
        <title>Complete genome sequence of Corynebacterium casei LMG S-19264T (=DSM 44701T), isolated from a smear-ripened cheese.</title>
        <authorList>
            <consortium name="US DOE Joint Genome Institute (JGI-PGF)"/>
            <person name="Walter F."/>
            <person name="Albersmeier A."/>
            <person name="Kalinowski J."/>
            <person name="Ruckert C."/>
        </authorList>
    </citation>
    <scope>NUCLEOTIDE SEQUENCE</scope>
    <source>
        <strain evidence="3">CGMCC 1.15085</strain>
    </source>
</reference>
<name>A0A916SXJ4_9MICO</name>
<protein>
    <submittedName>
        <fullName evidence="3">3'-5' exonuclease</fullName>
    </submittedName>
</protein>
<dbReference type="AlphaFoldDB" id="A0A916SXJ4"/>
<accession>A0A916SXJ4</accession>
<keyword evidence="3" id="KW-0269">Exonuclease</keyword>
<sequence length="340" mass="37978">MQDAIGDAEWVLHAATQDLPCLAEVGMRPHTLFDTELGSRLAGLPRVGLAAVIEHYVGITLAKEHSAADWSTRPLPEPWLTYAALDVEVLVEVRHRLREDLEQQDKLDWALQDFAALTSFTGPPQRTDPWRRTSGMHRIRDRHAIARVRELWQTRDAIAQENDTAPGRILPDAMIVELANTAPRTPEALQQAGSGLRTKSRSRSRVAGRGVSRYAARWLEAIARVAAMSEADLPPATVRNDAPPPQRTWSDRKPEAAARLSHVRGRLTEFSEQRHVPLENLITPDTLRRVLWTPPNPLSDNAIRERLTALGARSWQVELVTPYILEAPTEVPPEGPATDE</sequence>
<dbReference type="Pfam" id="PF18305">
    <property type="entry name" value="DNA_pol_A_exoN"/>
    <property type="match status" value="1"/>
</dbReference>
<dbReference type="EMBL" id="BMHI01000001">
    <property type="protein sequence ID" value="GGB21234.1"/>
    <property type="molecule type" value="Genomic_DNA"/>
</dbReference>
<dbReference type="SMART" id="SM00341">
    <property type="entry name" value="HRDC"/>
    <property type="match status" value="1"/>
</dbReference>
<reference evidence="3" key="2">
    <citation type="submission" date="2020-09" db="EMBL/GenBank/DDBJ databases">
        <authorList>
            <person name="Sun Q."/>
            <person name="Zhou Y."/>
        </authorList>
    </citation>
    <scope>NUCLEOTIDE SEQUENCE</scope>
    <source>
        <strain evidence="3">CGMCC 1.15085</strain>
    </source>
</reference>
<dbReference type="GO" id="GO:0008408">
    <property type="term" value="F:3'-5' exonuclease activity"/>
    <property type="evidence" value="ECO:0007669"/>
    <property type="project" value="InterPro"/>
</dbReference>
<feature type="domain" description="HRDC" evidence="2">
    <location>
        <begin position="141"/>
        <end position="232"/>
    </location>
</feature>